<reference evidence="7 8" key="1">
    <citation type="submission" date="2022-04" db="EMBL/GenBank/DDBJ databases">
        <title>Paracoccus sp. YLB-12 draft genome sequence.</title>
        <authorList>
            <person name="Yu L."/>
        </authorList>
    </citation>
    <scope>NUCLEOTIDE SEQUENCE [LARGE SCALE GENOMIC DNA]</scope>
    <source>
        <strain evidence="7 8">YLB-12</strain>
    </source>
</reference>
<dbReference type="InterPro" id="IPR006315">
    <property type="entry name" value="OM_autotransptr_brl_dom"/>
</dbReference>
<evidence type="ECO:0000259" key="6">
    <source>
        <dbReference type="Pfam" id="PF13505"/>
    </source>
</evidence>
<dbReference type="InterPro" id="IPR051692">
    <property type="entry name" value="OMP-like"/>
</dbReference>
<feature type="chain" id="PRO_5046585461" evidence="5">
    <location>
        <begin position="24"/>
        <end position="245"/>
    </location>
</feature>
<dbReference type="Proteomes" id="UP001320702">
    <property type="component" value="Unassembled WGS sequence"/>
</dbReference>
<accession>A0ABT2K490</accession>
<protein>
    <submittedName>
        <fullName evidence="7">Outer membrane beta-barrel protein</fullName>
    </submittedName>
</protein>
<evidence type="ECO:0000256" key="5">
    <source>
        <dbReference type="SAM" id="SignalP"/>
    </source>
</evidence>
<dbReference type="InterPro" id="IPR027385">
    <property type="entry name" value="Beta-barrel_OMP"/>
</dbReference>
<evidence type="ECO:0000313" key="7">
    <source>
        <dbReference type="EMBL" id="MCT4331358.1"/>
    </source>
</evidence>
<dbReference type="Pfam" id="PF13505">
    <property type="entry name" value="OMP_b-brl"/>
    <property type="match status" value="1"/>
</dbReference>
<feature type="signal peptide" evidence="5">
    <location>
        <begin position="1"/>
        <end position="23"/>
    </location>
</feature>
<name>A0ABT2K490_9RHOB</name>
<dbReference type="SUPFAM" id="SSF56925">
    <property type="entry name" value="OMPA-like"/>
    <property type="match status" value="1"/>
</dbReference>
<dbReference type="Gene3D" id="2.40.160.20">
    <property type="match status" value="1"/>
</dbReference>
<dbReference type="PANTHER" id="PTHR34001">
    <property type="entry name" value="BLL7405 PROTEIN"/>
    <property type="match status" value="1"/>
</dbReference>
<proteinExistence type="inferred from homology"/>
<dbReference type="NCBIfam" id="TIGR01414">
    <property type="entry name" value="autotrans_barl"/>
    <property type="match status" value="1"/>
</dbReference>
<dbReference type="RefSeq" id="WP_260275279.1">
    <property type="nucleotide sequence ID" value="NZ_JANAVZ010000001.1"/>
</dbReference>
<gene>
    <name evidence="7" type="ORF">MU516_00585</name>
</gene>
<dbReference type="EMBL" id="JANAVZ010000001">
    <property type="protein sequence ID" value="MCT4331358.1"/>
    <property type="molecule type" value="Genomic_DNA"/>
</dbReference>
<comment type="similarity">
    <text evidence="4">Belongs to the Omp25/RopB family.</text>
</comment>
<keyword evidence="3" id="KW-0472">Membrane</keyword>
<keyword evidence="8" id="KW-1185">Reference proteome</keyword>
<organism evidence="7 8">
    <name type="scientific">Paracoccus maritimus</name>
    <dbReference type="NCBI Taxonomy" id="2933292"/>
    <lineage>
        <taxon>Bacteria</taxon>
        <taxon>Pseudomonadati</taxon>
        <taxon>Pseudomonadota</taxon>
        <taxon>Alphaproteobacteria</taxon>
        <taxon>Rhodobacterales</taxon>
        <taxon>Paracoccaceae</taxon>
        <taxon>Paracoccus</taxon>
    </lineage>
</organism>
<evidence type="ECO:0000256" key="3">
    <source>
        <dbReference type="ARBA" id="ARBA00023136"/>
    </source>
</evidence>
<sequence length="245" mass="26087">MFNKFAPAILAASVAALASPAFSGGFIAPVTETPVVPPVAAPAPANDWSGAYAGLSAGYVFGSDDRVGISDSTDTLLTSPDSVDISGATYGLHAGYRWQREVSGRQVVFGPELAFEGSSADDSFTTNGTEASNEMKKLLSLRFKTGVLNAAQNTLFYGSVGISRGEFDYQVDGAPFAPMDYSDTFRANAWSVGLGVERKVTERMSVFGEWEYRDFGKTTLTDAAGYHTEATPEHHSLKLGVNFSF</sequence>
<evidence type="ECO:0000256" key="2">
    <source>
        <dbReference type="ARBA" id="ARBA00022729"/>
    </source>
</evidence>
<evidence type="ECO:0000256" key="4">
    <source>
        <dbReference type="ARBA" id="ARBA00038306"/>
    </source>
</evidence>
<evidence type="ECO:0000256" key="1">
    <source>
        <dbReference type="ARBA" id="ARBA00004370"/>
    </source>
</evidence>
<dbReference type="PANTHER" id="PTHR34001:SF3">
    <property type="entry name" value="BLL7405 PROTEIN"/>
    <property type="match status" value="1"/>
</dbReference>
<comment type="subcellular location">
    <subcellularLocation>
        <location evidence="1">Membrane</location>
    </subcellularLocation>
</comment>
<dbReference type="InterPro" id="IPR011250">
    <property type="entry name" value="OMP/PagP_B-barrel"/>
</dbReference>
<evidence type="ECO:0000313" key="8">
    <source>
        <dbReference type="Proteomes" id="UP001320702"/>
    </source>
</evidence>
<feature type="domain" description="Outer membrane protein beta-barrel" evidence="6">
    <location>
        <begin position="39"/>
        <end position="245"/>
    </location>
</feature>
<keyword evidence="2 5" id="KW-0732">Signal</keyword>
<comment type="caution">
    <text evidence="7">The sequence shown here is derived from an EMBL/GenBank/DDBJ whole genome shotgun (WGS) entry which is preliminary data.</text>
</comment>